<organism evidence="1 2">
    <name type="scientific">Hangzhou levivirus 2</name>
    <dbReference type="NCBI Taxonomy" id="2905508"/>
    <lineage>
        <taxon>Viruses</taxon>
        <taxon>Riboviria</taxon>
        <taxon>Orthornavirae</taxon>
        <taxon>Lenarviricota</taxon>
        <taxon>Leviviricetes</taxon>
        <taxon>Norzivirales</taxon>
        <taxon>Duinviridae</taxon>
        <taxon>Cubpivirus</taxon>
        <taxon>Cubpivirus chilonishabitans</taxon>
    </lineage>
</organism>
<evidence type="ECO:0000313" key="1">
    <source>
        <dbReference type="EMBL" id="UHR49859.1"/>
    </source>
</evidence>
<accession>A0A8K1XZM8</accession>
<dbReference type="EMBL" id="MZ210001">
    <property type="protein sequence ID" value="UHR49859.1"/>
    <property type="molecule type" value="Genomic_RNA"/>
</dbReference>
<protein>
    <submittedName>
        <fullName evidence="1">Maturation protein</fullName>
    </submittedName>
</protein>
<dbReference type="Proteomes" id="UP001059780">
    <property type="component" value="Segment"/>
</dbReference>
<reference evidence="1" key="1">
    <citation type="submission" date="2021-05" db="EMBL/GenBank/DDBJ databases">
        <authorList>
            <person name="Feng G."/>
        </authorList>
    </citation>
    <scope>NUCLEOTIDE SEQUENCE</scope>
    <source>
        <strain evidence="1">EHMFS237</strain>
    </source>
</reference>
<name>A0A8K1XZM8_9VIRU</name>
<evidence type="ECO:0000313" key="2">
    <source>
        <dbReference type="Proteomes" id="UP001059780"/>
    </source>
</evidence>
<keyword evidence="2" id="KW-1185">Reference proteome</keyword>
<sequence length="526" mass="59732">MQIVLLPLLPVRCNMNKTGLFPTTEYASSGLSAWRKQGNDWVGIDGVSDPEVKSIFANVINSGFESSGFIWDAFFWGATGVSTSGVPTPKPPDKVFNLDKIKVNNHPFQRKVNDGDIVVSPYQIGSCTLSFTNGGEKSDGSYLWAGKDVRGLYYTHGLFQLAPEVRWDAIRLTPNLAVAGAVQFRSWHGSFSDSATPYSVGYFNTNYLHRYLDLVPNNNVVMENLASANTASVDILTAMAEMPETLKSVIDACKTMLRLYNSCKKGEFRLHNKEKQIRISYEQAVADFPKIVEAINRLSISNRAKRARIRALGKQRKQLKAQFKKDIKDIASAISDVWLNFRYNIMPNVYLIEGALEVMHKREEQFFRWTKTANVDLPPVDLPTGWSAEYGEEVQERCFIKRKFEAGYSSGISFNPFLTAWELVPLSFVIDWFVNIGTFAASQLTLLSPQRWQQEGSTYSWIVDASIKWTHLETKASVTHKTKMYRRIVIDPSLYCGFPWTPKMNDYRYYDSIALSWNIALKRLLK</sequence>
<proteinExistence type="predicted"/>